<dbReference type="AlphaFoldDB" id="A0A174HYD0"/>
<accession>A0A174HYD0</accession>
<protein>
    <submittedName>
        <fullName evidence="1">Uncharacterized protein</fullName>
    </submittedName>
</protein>
<proteinExistence type="predicted"/>
<organism evidence="1 2">
    <name type="scientific">Bacteroides thetaiotaomicron</name>
    <dbReference type="NCBI Taxonomy" id="818"/>
    <lineage>
        <taxon>Bacteria</taxon>
        <taxon>Pseudomonadati</taxon>
        <taxon>Bacteroidota</taxon>
        <taxon>Bacteroidia</taxon>
        <taxon>Bacteroidales</taxon>
        <taxon>Bacteroidaceae</taxon>
        <taxon>Bacteroides</taxon>
    </lineage>
</organism>
<name>A0A174HYD0_BACT4</name>
<dbReference type="Proteomes" id="UP000095576">
    <property type="component" value="Unassembled WGS sequence"/>
</dbReference>
<reference evidence="1 2" key="1">
    <citation type="submission" date="2015-09" db="EMBL/GenBank/DDBJ databases">
        <authorList>
            <consortium name="Pathogen Informatics"/>
        </authorList>
    </citation>
    <scope>NUCLEOTIDE SEQUENCE [LARGE SCALE GENOMIC DNA]</scope>
    <source>
        <strain evidence="1 2">2789STDY5834899</strain>
    </source>
</reference>
<dbReference type="RefSeq" id="WP_070103063.1">
    <property type="nucleotide sequence ID" value="NZ_CZAP01000001.1"/>
</dbReference>
<dbReference type="EMBL" id="CZAP01000001">
    <property type="protein sequence ID" value="CUO79992.1"/>
    <property type="molecule type" value="Genomic_DNA"/>
</dbReference>
<evidence type="ECO:0000313" key="1">
    <source>
        <dbReference type="EMBL" id="CUO79992.1"/>
    </source>
</evidence>
<gene>
    <name evidence="1" type="ORF">ERS852511_00119</name>
</gene>
<sequence>MEDVFRDYGQFENIENKKIICFNITKTYLLSERENLYECTRKFWRLNGERAKNAELVFAVCSKYIVGVFKPTHWFLTDSEEYSGRWEFEGEEIIDSPFINMSIAHLVGRRQNPVMYINM</sequence>
<evidence type="ECO:0000313" key="2">
    <source>
        <dbReference type="Proteomes" id="UP000095576"/>
    </source>
</evidence>